<dbReference type="GO" id="GO:0034703">
    <property type="term" value="C:cation channel complex"/>
    <property type="evidence" value="ECO:0007669"/>
    <property type="project" value="UniProtKB-ARBA"/>
</dbReference>
<dbReference type="Pfam" id="PF00023">
    <property type="entry name" value="Ank"/>
    <property type="match status" value="1"/>
</dbReference>
<dbReference type="PANTHER" id="PTHR10117">
    <property type="entry name" value="TRANSIENT RECEPTOR POTENTIAL CHANNEL"/>
    <property type="match status" value="1"/>
</dbReference>
<evidence type="ECO:0000256" key="5">
    <source>
        <dbReference type="ARBA" id="ARBA00022537"/>
    </source>
</evidence>
<keyword evidence="6 16" id="KW-0812">Transmembrane</keyword>
<dbReference type="GO" id="GO:0070679">
    <property type="term" value="F:inositol 1,4,5 trisphosphate binding"/>
    <property type="evidence" value="ECO:0007669"/>
    <property type="project" value="TreeGrafter"/>
</dbReference>
<dbReference type="InterPro" id="IPR036770">
    <property type="entry name" value="Ankyrin_rpt-contain_sf"/>
</dbReference>
<dbReference type="SMART" id="SM01420">
    <property type="entry name" value="TRP_2"/>
    <property type="match status" value="1"/>
</dbReference>
<evidence type="ECO:0000256" key="14">
    <source>
        <dbReference type="ARBA" id="ARBA00023303"/>
    </source>
</evidence>
<dbReference type="InterPro" id="IPR002153">
    <property type="entry name" value="TRPC_channel"/>
</dbReference>
<organism evidence="18 19">
    <name type="scientific">Dinothrombium tinctorium</name>
    <dbReference type="NCBI Taxonomy" id="1965070"/>
    <lineage>
        <taxon>Eukaryota</taxon>
        <taxon>Metazoa</taxon>
        <taxon>Ecdysozoa</taxon>
        <taxon>Arthropoda</taxon>
        <taxon>Chelicerata</taxon>
        <taxon>Arachnida</taxon>
        <taxon>Acari</taxon>
        <taxon>Acariformes</taxon>
        <taxon>Trombidiformes</taxon>
        <taxon>Prostigmata</taxon>
        <taxon>Anystina</taxon>
        <taxon>Parasitengona</taxon>
        <taxon>Trombidioidea</taxon>
        <taxon>Trombidiidae</taxon>
        <taxon>Dinothrombium</taxon>
    </lineage>
</organism>
<dbReference type="Proteomes" id="UP000285301">
    <property type="component" value="Unassembled WGS sequence"/>
</dbReference>
<keyword evidence="7" id="KW-0677">Repeat</keyword>
<keyword evidence="19" id="KW-1185">Reference proteome</keyword>
<keyword evidence="10 15" id="KW-0040">ANK repeat</keyword>
<comment type="caution">
    <text evidence="18">The sequence shown here is derived from an EMBL/GenBank/DDBJ whole genome shotgun (WGS) entry which is preliminary data.</text>
</comment>
<evidence type="ECO:0000256" key="8">
    <source>
        <dbReference type="ARBA" id="ARBA00022989"/>
    </source>
</evidence>
<sequence length="568" mass="65557">THKNIDIDIRDRSGLTALSSAVERDDIEMLQFLLSRGAEVREAHLIAIMRGSREKAEFLLNAINRKYGHEKELEGIEDSSAFAPYITPMILAAQLGNIEIIQMLLARKHPQLSSLHIPYCRCQLCRERILTRKSYTEYRRNVYQAIANPNYICTTAEDPFLTAFRLRKRLALEASIDRDYASEYHSLASKLREFSANLVSMCRDNDEVEIVLKEPTGYKDYPGAKVLFPRLQLALEFEEKLFIATPQVQSTLRDKWLRHRIDWSWKSPIDKIRICLLHILFVPLVAIINIFHPALDFVQRYTTPHSTFILHFTSSLIFNALLLTLMLLDMKRKTTGPPETGLEFVIVLFVAAGVFLILCPYAIIMTWLYHNYAGLKSQSPNGETTTQPDGFTTLPNSIFTLFWAVLAQSEPDAANVVTANTAANKAPKDHWFTKCVGYFLYVFFCVLMQIALINTLIATITNTLQRVIDKADVEWKLARTQVYLNFLQDSTKMPSPFNLIPSAEDFKNFFQWIRELTGREAGVRIRFTKTGFKYEFDEKKILKDKIEYQICVKNLIERYLEMIKKKNM</sequence>
<keyword evidence="14" id="KW-0407">Ion channel</keyword>
<keyword evidence="12 16" id="KW-0472">Membrane</keyword>
<keyword evidence="18" id="KW-0675">Receptor</keyword>
<feature type="transmembrane region" description="Helical" evidence="16">
    <location>
        <begin position="274"/>
        <end position="295"/>
    </location>
</feature>
<evidence type="ECO:0000256" key="11">
    <source>
        <dbReference type="ARBA" id="ARBA00023065"/>
    </source>
</evidence>
<dbReference type="InterPro" id="IPR005821">
    <property type="entry name" value="Ion_trans_dom"/>
</dbReference>
<feature type="transmembrane region" description="Helical" evidence="16">
    <location>
        <begin position="340"/>
        <end position="369"/>
    </location>
</feature>
<evidence type="ECO:0000256" key="15">
    <source>
        <dbReference type="PROSITE-ProRule" id="PRU00023"/>
    </source>
</evidence>
<evidence type="ECO:0000256" key="4">
    <source>
        <dbReference type="ARBA" id="ARBA00022483"/>
    </source>
</evidence>
<dbReference type="GO" id="GO:0015279">
    <property type="term" value="F:store-operated calcium channel activity"/>
    <property type="evidence" value="ECO:0007669"/>
    <property type="project" value="TreeGrafter"/>
</dbReference>
<gene>
    <name evidence="18" type="ORF">B4U79_04439</name>
</gene>
<feature type="transmembrane region" description="Helical" evidence="16">
    <location>
        <begin position="307"/>
        <end position="328"/>
    </location>
</feature>
<evidence type="ECO:0000256" key="13">
    <source>
        <dbReference type="ARBA" id="ARBA00023298"/>
    </source>
</evidence>
<dbReference type="PANTHER" id="PTHR10117:SF54">
    <property type="entry name" value="TRANSIENT RECEPTOR POTENTIAL-GAMMA PROTEIN"/>
    <property type="match status" value="1"/>
</dbReference>
<evidence type="ECO:0000313" key="18">
    <source>
        <dbReference type="EMBL" id="RWS12943.1"/>
    </source>
</evidence>
<dbReference type="InterPro" id="IPR002110">
    <property type="entry name" value="Ankyrin_rpt"/>
</dbReference>
<feature type="transmembrane region" description="Helical" evidence="16">
    <location>
        <begin position="438"/>
        <end position="460"/>
    </location>
</feature>
<keyword evidence="3" id="KW-0813">Transport</keyword>
<keyword evidence="9" id="KW-0528">Neurotoxin</keyword>
<feature type="domain" description="Transient receptor ion channel" evidence="17">
    <location>
        <begin position="120"/>
        <end position="181"/>
    </location>
</feature>
<evidence type="ECO:0000256" key="9">
    <source>
        <dbReference type="ARBA" id="ARBA00023028"/>
    </source>
</evidence>
<dbReference type="InterPro" id="IPR013555">
    <property type="entry name" value="TRP_dom"/>
</dbReference>
<accession>A0A3S3SB10</accession>
<dbReference type="SMART" id="SM00248">
    <property type="entry name" value="ANK"/>
    <property type="match status" value="2"/>
</dbReference>
<keyword evidence="5" id="KW-1052">Target cell membrane</keyword>
<keyword evidence="4" id="KW-0268">Exocytosis</keyword>
<evidence type="ECO:0000256" key="6">
    <source>
        <dbReference type="ARBA" id="ARBA00022692"/>
    </source>
</evidence>
<dbReference type="Gene3D" id="1.10.287.70">
    <property type="match status" value="1"/>
</dbReference>
<evidence type="ECO:0000256" key="1">
    <source>
        <dbReference type="ARBA" id="ARBA00004141"/>
    </source>
</evidence>
<dbReference type="GO" id="GO:0051480">
    <property type="term" value="P:regulation of cytosolic calcium ion concentration"/>
    <property type="evidence" value="ECO:0007669"/>
    <property type="project" value="TreeGrafter"/>
</dbReference>
<evidence type="ECO:0000256" key="12">
    <source>
        <dbReference type="ARBA" id="ARBA00023136"/>
    </source>
</evidence>
<dbReference type="SUPFAM" id="SSF48403">
    <property type="entry name" value="Ankyrin repeat"/>
    <property type="match status" value="1"/>
</dbReference>
<dbReference type="STRING" id="1965070.A0A3S3SB10"/>
<dbReference type="Gene3D" id="1.25.40.20">
    <property type="entry name" value="Ankyrin repeat-containing domain"/>
    <property type="match status" value="1"/>
</dbReference>
<dbReference type="AlphaFoldDB" id="A0A3S3SB10"/>
<keyword evidence="8 16" id="KW-1133">Transmembrane helix</keyword>
<dbReference type="PROSITE" id="PS50088">
    <property type="entry name" value="ANK_REPEAT"/>
    <property type="match status" value="1"/>
</dbReference>
<dbReference type="EMBL" id="NCKU01001152">
    <property type="protein sequence ID" value="RWS12943.1"/>
    <property type="molecule type" value="Genomic_DNA"/>
</dbReference>
<evidence type="ECO:0000313" key="19">
    <source>
        <dbReference type="Proteomes" id="UP000285301"/>
    </source>
</evidence>
<evidence type="ECO:0000256" key="2">
    <source>
        <dbReference type="ARBA" id="ARBA00004175"/>
    </source>
</evidence>
<dbReference type="PROSITE" id="PS50297">
    <property type="entry name" value="ANK_REP_REGION"/>
    <property type="match status" value="1"/>
</dbReference>
<reference evidence="18 19" key="1">
    <citation type="journal article" date="2018" name="Gigascience">
        <title>Genomes of trombidid mites reveal novel predicted allergens and laterally-transferred genes associated with secondary metabolism.</title>
        <authorList>
            <person name="Dong X."/>
            <person name="Chaisiri K."/>
            <person name="Xia D."/>
            <person name="Armstrong S.D."/>
            <person name="Fang Y."/>
            <person name="Donnelly M.J."/>
            <person name="Kadowaki T."/>
            <person name="McGarry J.W."/>
            <person name="Darby A.C."/>
            <person name="Makepeace B.L."/>
        </authorList>
    </citation>
    <scope>NUCLEOTIDE SEQUENCE [LARGE SCALE GENOMIC DNA]</scope>
    <source>
        <strain evidence="18">UoL-WK</strain>
    </source>
</reference>
<evidence type="ECO:0000256" key="3">
    <source>
        <dbReference type="ARBA" id="ARBA00022448"/>
    </source>
</evidence>
<keyword evidence="9" id="KW-0800">Toxin</keyword>
<evidence type="ECO:0000256" key="10">
    <source>
        <dbReference type="ARBA" id="ARBA00023043"/>
    </source>
</evidence>
<dbReference type="PRINTS" id="PR01097">
    <property type="entry name" value="TRNSRECEPTRP"/>
</dbReference>
<comment type="subcellular location">
    <subcellularLocation>
        <location evidence="1">Membrane</location>
        <topology evidence="1">Multi-pass membrane protein</topology>
    </subcellularLocation>
    <subcellularLocation>
        <location evidence="2">Target cell membrane</location>
    </subcellularLocation>
</comment>
<evidence type="ECO:0000259" key="17">
    <source>
        <dbReference type="SMART" id="SM01420"/>
    </source>
</evidence>
<feature type="non-terminal residue" evidence="18">
    <location>
        <position position="1"/>
    </location>
</feature>
<dbReference type="GO" id="GO:0005886">
    <property type="term" value="C:plasma membrane"/>
    <property type="evidence" value="ECO:0007669"/>
    <property type="project" value="TreeGrafter"/>
</dbReference>
<evidence type="ECO:0000256" key="16">
    <source>
        <dbReference type="SAM" id="Phobius"/>
    </source>
</evidence>
<keyword evidence="9" id="KW-0638">Presynaptic neurotoxin</keyword>
<proteinExistence type="predicted"/>
<dbReference type="Pfam" id="PF08344">
    <property type="entry name" value="TRP_2"/>
    <property type="match status" value="1"/>
</dbReference>
<name>A0A3S3SB10_9ACAR</name>
<dbReference type="Pfam" id="PF00520">
    <property type="entry name" value="Ion_trans"/>
    <property type="match status" value="1"/>
</dbReference>
<dbReference type="GO" id="GO:0006887">
    <property type="term" value="P:exocytosis"/>
    <property type="evidence" value="ECO:0007669"/>
    <property type="project" value="UniProtKB-KW"/>
</dbReference>
<dbReference type="GO" id="GO:0044218">
    <property type="term" value="C:other organism cell membrane"/>
    <property type="evidence" value="ECO:0007669"/>
    <property type="project" value="UniProtKB-KW"/>
</dbReference>
<keyword evidence="13" id="KW-1053">Target membrane</keyword>
<dbReference type="OrthoDB" id="6501737at2759"/>
<feature type="repeat" description="ANK" evidence="15">
    <location>
        <begin position="13"/>
        <end position="45"/>
    </location>
</feature>
<dbReference type="GO" id="GO:0044231">
    <property type="term" value="C:host cell presynaptic membrane"/>
    <property type="evidence" value="ECO:0007669"/>
    <property type="project" value="UniProtKB-KW"/>
</dbReference>
<keyword evidence="11" id="KW-0406">Ion transport</keyword>
<protein>
    <submittedName>
        <fullName evidence="18">Short transient receptor potential channel 4-like protein</fullName>
    </submittedName>
</protein>
<evidence type="ECO:0000256" key="7">
    <source>
        <dbReference type="ARBA" id="ARBA00022737"/>
    </source>
</evidence>